<dbReference type="EMBL" id="KK198762">
    <property type="protein sequence ID" value="KCW51650.1"/>
    <property type="molecule type" value="Genomic_DNA"/>
</dbReference>
<gene>
    <name evidence="2" type="ORF">EUGRSUZ_J01138</name>
</gene>
<sequence length="70" mass="8152">MAFVSTQPRLSFCPLAYIYIYFFFSYDKQNHQTFKIDLLDMQQNNPHPLARMNNPAASPFKTVNSNSMCP</sequence>
<dbReference type="Gramene" id="KCW51650">
    <property type="protein sequence ID" value="KCW51650"/>
    <property type="gene ID" value="EUGRSUZ_J01138"/>
</dbReference>
<feature type="compositionally biased region" description="Polar residues" evidence="1">
    <location>
        <begin position="61"/>
        <end position="70"/>
    </location>
</feature>
<protein>
    <submittedName>
        <fullName evidence="2">Uncharacterized protein</fullName>
    </submittedName>
</protein>
<dbReference type="InParanoid" id="A0A059AE36"/>
<reference evidence="2" key="1">
    <citation type="submission" date="2013-07" db="EMBL/GenBank/DDBJ databases">
        <title>The genome of Eucalyptus grandis.</title>
        <authorList>
            <person name="Schmutz J."/>
            <person name="Hayes R."/>
            <person name="Myburg A."/>
            <person name="Tuskan G."/>
            <person name="Grattapaglia D."/>
            <person name="Rokhsar D.S."/>
        </authorList>
    </citation>
    <scope>NUCLEOTIDE SEQUENCE</scope>
    <source>
        <tissue evidence="2">Leaf extractions</tissue>
    </source>
</reference>
<organism evidence="2">
    <name type="scientific">Eucalyptus grandis</name>
    <name type="common">Flooded gum</name>
    <dbReference type="NCBI Taxonomy" id="71139"/>
    <lineage>
        <taxon>Eukaryota</taxon>
        <taxon>Viridiplantae</taxon>
        <taxon>Streptophyta</taxon>
        <taxon>Embryophyta</taxon>
        <taxon>Tracheophyta</taxon>
        <taxon>Spermatophyta</taxon>
        <taxon>Magnoliopsida</taxon>
        <taxon>eudicotyledons</taxon>
        <taxon>Gunneridae</taxon>
        <taxon>Pentapetalae</taxon>
        <taxon>rosids</taxon>
        <taxon>malvids</taxon>
        <taxon>Myrtales</taxon>
        <taxon>Myrtaceae</taxon>
        <taxon>Myrtoideae</taxon>
        <taxon>Eucalypteae</taxon>
        <taxon>Eucalyptus</taxon>
    </lineage>
</organism>
<dbReference type="AlphaFoldDB" id="A0A059AE36"/>
<evidence type="ECO:0000256" key="1">
    <source>
        <dbReference type="SAM" id="MobiDB-lite"/>
    </source>
</evidence>
<name>A0A059AE36_EUCGR</name>
<accession>A0A059AE36</accession>
<evidence type="ECO:0000313" key="2">
    <source>
        <dbReference type="EMBL" id="KCW51650.1"/>
    </source>
</evidence>
<proteinExistence type="predicted"/>
<feature type="region of interest" description="Disordered" evidence="1">
    <location>
        <begin position="48"/>
        <end position="70"/>
    </location>
</feature>